<keyword evidence="1" id="KW-0472">Membrane</keyword>
<dbReference type="EMBL" id="CAKLCB010000049">
    <property type="protein sequence ID" value="CAH0514043.1"/>
    <property type="molecule type" value="Genomic_DNA"/>
</dbReference>
<evidence type="ECO:0000313" key="6">
    <source>
        <dbReference type="Proteomes" id="UP001160483"/>
    </source>
</evidence>
<evidence type="ECO:0000256" key="1">
    <source>
        <dbReference type="SAM" id="Phobius"/>
    </source>
</evidence>
<dbReference type="Proteomes" id="UP001160483">
    <property type="component" value="Unassembled WGS sequence"/>
</dbReference>
<name>A0AAU9LKD0_9STRA</name>
<dbReference type="Proteomes" id="UP001158986">
    <property type="component" value="Unassembled WGS sequence"/>
</dbReference>
<reference evidence="3 5" key="1">
    <citation type="submission" date="2021-11" db="EMBL/GenBank/DDBJ databases">
        <authorList>
            <person name="Islam A."/>
            <person name="Islam S."/>
            <person name="Flora M.S."/>
            <person name="Rahman M."/>
            <person name="Ziaur R.M."/>
            <person name="Epstein J.H."/>
            <person name="Hassan M."/>
            <person name="Klassen M."/>
            <person name="Woodard K."/>
            <person name="Webb A."/>
            <person name="Webby R.J."/>
            <person name="El Zowalaty M.E."/>
        </authorList>
    </citation>
    <scope>NUCLEOTIDE SEQUENCE</scope>
    <source>
        <strain evidence="4">Pbs1</strain>
        <strain evidence="3">Pbs3</strain>
    </source>
</reference>
<accession>A0AAU9LKD0</accession>
<protein>
    <recommendedName>
        <fullName evidence="7">RxLR effector protein</fullName>
    </recommendedName>
</protein>
<evidence type="ECO:0000313" key="5">
    <source>
        <dbReference type="Proteomes" id="UP001158986"/>
    </source>
</evidence>
<feature type="chain" id="PRO_5043617015" description="RxLR effector protein" evidence="2">
    <location>
        <begin position="20"/>
        <end position="140"/>
    </location>
</feature>
<proteinExistence type="predicted"/>
<evidence type="ECO:0008006" key="7">
    <source>
        <dbReference type="Google" id="ProtNLM"/>
    </source>
</evidence>
<sequence length="140" mass="15325">MRLLSVMIILACCNDFANSDDTFVPVKNQDINSMEDSNVKRYLKGSTTSVTASNFEERVPHVDATDFKIAEKLTTSEKLKSITATESEVNKVKIVVLKDPATEYTKLEALKIVAKAQVKPVAIIAAVAIVGGYVVYLVKD</sequence>
<evidence type="ECO:0000313" key="4">
    <source>
        <dbReference type="EMBL" id="CAH0514043.1"/>
    </source>
</evidence>
<gene>
    <name evidence="4" type="ORF">PBS001_LOCUS820</name>
    <name evidence="3" type="ORF">PBS003_LOCUS7098</name>
</gene>
<feature type="signal peptide" evidence="2">
    <location>
        <begin position="1"/>
        <end position="19"/>
    </location>
</feature>
<organism evidence="3 6">
    <name type="scientific">Peronospora belbahrii</name>
    <dbReference type="NCBI Taxonomy" id="622444"/>
    <lineage>
        <taxon>Eukaryota</taxon>
        <taxon>Sar</taxon>
        <taxon>Stramenopiles</taxon>
        <taxon>Oomycota</taxon>
        <taxon>Peronosporomycetes</taxon>
        <taxon>Peronosporales</taxon>
        <taxon>Peronosporaceae</taxon>
        <taxon>Peronospora</taxon>
    </lineage>
</organism>
<evidence type="ECO:0000256" key="2">
    <source>
        <dbReference type="SAM" id="SignalP"/>
    </source>
</evidence>
<dbReference type="EMBL" id="CAKKTJ010000324">
    <property type="protein sequence ID" value="CAH0480476.1"/>
    <property type="molecule type" value="Genomic_DNA"/>
</dbReference>
<evidence type="ECO:0000313" key="3">
    <source>
        <dbReference type="EMBL" id="CAH0480476.1"/>
    </source>
</evidence>
<dbReference type="AlphaFoldDB" id="A0AAU9LKD0"/>
<keyword evidence="1" id="KW-0812">Transmembrane</keyword>
<keyword evidence="1" id="KW-1133">Transmembrane helix</keyword>
<feature type="transmembrane region" description="Helical" evidence="1">
    <location>
        <begin position="121"/>
        <end position="138"/>
    </location>
</feature>
<comment type="caution">
    <text evidence="3">The sequence shown here is derived from an EMBL/GenBank/DDBJ whole genome shotgun (WGS) entry which is preliminary data.</text>
</comment>
<keyword evidence="2" id="KW-0732">Signal</keyword>
<keyword evidence="5" id="KW-1185">Reference proteome</keyword>